<keyword evidence="3" id="KW-1185">Reference proteome</keyword>
<name>A0A1I5CB09_9HYPH</name>
<dbReference type="EMBL" id="FOVR01000002">
    <property type="protein sequence ID" value="SFN84169.1"/>
    <property type="molecule type" value="Genomic_DNA"/>
</dbReference>
<dbReference type="RefSeq" id="WP_090069366.1">
    <property type="nucleotide sequence ID" value="NZ_FOVR01000002.1"/>
</dbReference>
<evidence type="ECO:0000313" key="2">
    <source>
        <dbReference type="EMBL" id="SFN84169.1"/>
    </source>
</evidence>
<feature type="region of interest" description="Disordered" evidence="1">
    <location>
        <begin position="109"/>
        <end position="129"/>
    </location>
</feature>
<organism evidence="2 3">
    <name type="scientific">Cohaesibacter marisflavi</name>
    <dbReference type="NCBI Taxonomy" id="655353"/>
    <lineage>
        <taxon>Bacteria</taxon>
        <taxon>Pseudomonadati</taxon>
        <taxon>Pseudomonadota</taxon>
        <taxon>Alphaproteobacteria</taxon>
        <taxon>Hyphomicrobiales</taxon>
        <taxon>Cohaesibacteraceae</taxon>
    </lineage>
</organism>
<protein>
    <submittedName>
        <fullName evidence="2">Uncharacterized protein</fullName>
    </submittedName>
</protein>
<proteinExistence type="predicted"/>
<dbReference type="AlphaFoldDB" id="A0A1I5CB09"/>
<sequence>MTTQDLSSAALDALRPNDLSTRALPQRQSAVFTISSSRAPDGVGQSETTGLVHEGFSLESIPLVGDFFSVISSLFSSFESAPSQAGQANAQLSDALARPPLHASNMQTQLASAQDVPVQNTLGQQTDGPLDLSRYLANLDVDPAGPIDLVGDSERTGQSSATEESAAQSDPTILPQITGLAAHPANKIPLDTLAQMQTRYLQMTSEQD</sequence>
<gene>
    <name evidence="2" type="ORF">SAMN04488056_102176</name>
</gene>
<dbReference type="Proteomes" id="UP000199236">
    <property type="component" value="Unassembled WGS sequence"/>
</dbReference>
<accession>A0A1I5CB09</accession>
<evidence type="ECO:0000313" key="3">
    <source>
        <dbReference type="Proteomes" id="UP000199236"/>
    </source>
</evidence>
<evidence type="ECO:0000256" key="1">
    <source>
        <dbReference type="SAM" id="MobiDB-lite"/>
    </source>
</evidence>
<dbReference type="OrthoDB" id="9847825at2"/>
<feature type="region of interest" description="Disordered" evidence="1">
    <location>
        <begin position="145"/>
        <end position="175"/>
    </location>
</feature>
<reference evidence="2 3" key="1">
    <citation type="submission" date="2016-10" db="EMBL/GenBank/DDBJ databases">
        <authorList>
            <person name="de Groot N.N."/>
        </authorList>
    </citation>
    <scope>NUCLEOTIDE SEQUENCE [LARGE SCALE GENOMIC DNA]</scope>
    <source>
        <strain evidence="2 3">CGMCC 1.9157</strain>
    </source>
</reference>
<feature type="compositionally biased region" description="Low complexity" evidence="1">
    <location>
        <begin position="158"/>
        <end position="169"/>
    </location>
</feature>
<dbReference type="STRING" id="655353.SAMN04488056_102176"/>
<feature type="compositionally biased region" description="Polar residues" evidence="1">
    <location>
        <begin position="109"/>
        <end position="127"/>
    </location>
</feature>